<dbReference type="GO" id="GO:0004069">
    <property type="term" value="F:L-aspartate:2-oxoglutarate aminotransferase activity"/>
    <property type="evidence" value="ECO:0007669"/>
    <property type="project" value="UniProtKB-EC"/>
</dbReference>
<proteinExistence type="inferred from homology"/>
<dbReference type="Pfam" id="PF00155">
    <property type="entry name" value="Aminotran_1_2"/>
    <property type="match status" value="2"/>
</dbReference>
<dbReference type="AlphaFoldDB" id="A0A2J7ZZL9"/>
<evidence type="ECO:0000256" key="7">
    <source>
        <dbReference type="ARBA" id="ARBA00049185"/>
    </source>
</evidence>
<dbReference type="InterPro" id="IPR015422">
    <property type="entry name" value="PyrdxlP-dep_Trfase_small"/>
</dbReference>
<dbReference type="EMBL" id="PGGS01000284">
    <property type="protein sequence ID" value="PNH05724.1"/>
    <property type="molecule type" value="Genomic_DNA"/>
</dbReference>
<dbReference type="Gene3D" id="3.90.1150.10">
    <property type="entry name" value="Aspartate Aminotransferase, domain 1"/>
    <property type="match status" value="2"/>
</dbReference>
<dbReference type="InterPro" id="IPR000796">
    <property type="entry name" value="Asp_trans"/>
</dbReference>
<accession>A0A2J7ZZL9</accession>
<dbReference type="OrthoDB" id="6752799at2759"/>
<comment type="catalytic activity">
    <reaction evidence="7 8">
        <text>L-aspartate + 2-oxoglutarate = oxaloacetate + L-glutamate</text>
        <dbReference type="Rhea" id="RHEA:21824"/>
        <dbReference type="ChEBI" id="CHEBI:16452"/>
        <dbReference type="ChEBI" id="CHEBI:16810"/>
        <dbReference type="ChEBI" id="CHEBI:29985"/>
        <dbReference type="ChEBI" id="CHEBI:29991"/>
        <dbReference type="EC" id="2.6.1.1"/>
    </reaction>
</comment>
<name>A0A2J7ZZL9_9CHLO</name>
<comment type="miscellaneous">
    <text evidence="8">In eukaryotes there are cytoplasmic, mitochondrial and chloroplastic isozymes.</text>
</comment>
<sequence length="346" mass="37609">MSEPISPRALPGSPSARLTVLARQLTASPAGGSRWEHVPQVREYRYFAPATRGLDWAGMTADLASAPPGSVLLLHACAHNPTGVDPSPDQWRQLLALATERQLLPFFDSAYQGFASGDLDADAAAVRLFAGSGLELLLAQSFAKNMGLYGERAGALSVVCGSKDLAVRVESQLKQVIRPMYSNPPAHGAAIAARVMADPRLRELWKDELRGMAGRIKSMRVALYEALLARNVPGDWSFVLKQIGMFSFTGARGPGWAGSKDLAVRVESQLKQVIRPMYSNPPAHGAAIAARVMADPRLRELWKDELRGMAGRIKSMRVALYEALLARNVPGDWSFVLKQIGMFSFT</sequence>
<evidence type="ECO:0000313" key="10">
    <source>
        <dbReference type="EMBL" id="PNH05724.1"/>
    </source>
</evidence>
<keyword evidence="4 8" id="KW-0032">Aminotransferase</keyword>
<dbReference type="Proteomes" id="UP000236333">
    <property type="component" value="Unassembled WGS sequence"/>
</dbReference>
<dbReference type="InterPro" id="IPR015421">
    <property type="entry name" value="PyrdxlP-dep_Trfase_major"/>
</dbReference>
<comment type="caution">
    <text evidence="10">The sequence shown here is derived from an EMBL/GenBank/DDBJ whole genome shotgun (WGS) entry which is preliminary data.</text>
</comment>
<dbReference type="EC" id="2.6.1.1" evidence="8"/>
<dbReference type="InterPro" id="IPR004838">
    <property type="entry name" value="NHTrfase_class1_PyrdxlP-BS"/>
</dbReference>
<evidence type="ECO:0000256" key="3">
    <source>
        <dbReference type="ARBA" id="ARBA00011738"/>
    </source>
</evidence>
<feature type="domain" description="Aminotransferase class I/classII large" evidence="9">
    <location>
        <begin position="255"/>
        <end position="346"/>
    </location>
</feature>
<keyword evidence="5 8" id="KW-0808">Transferase</keyword>
<comment type="cofactor">
    <cofactor evidence="1">
        <name>pyridoxal 5'-phosphate</name>
        <dbReference type="ChEBI" id="CHEBI:597326"/>
    </cofactor>
</comment>
<gene>
    <name evidence="10" type="ORF">TSOC_007990</name>
</gene>
<feature type="non-terminal residue" evidence="10">
    <location>
        <position position="346"/>
    </location>
</feature>
<evidence type="ECO:0000256" key="8">
    <source>
        <dbReference type="RuleBase" id="RU000480"/>
    </source>
</evidence>
<comment type="similarity">
    <text evidence="2">Belongs to the class-I pyridoxal-phosphate-dependent aminotransferase family.</text>
</comment>
<evidence type="ECO:0000256" key="6">
    <source>
        <dbReference type="ARBA" id="ARBA00022898"/>
    </source>
</evidence>
<dbReference type="InterPro" id="IPR004839">
    <property type="entry name" value="Aminotransferase_I/II_large"/>
</dbReference>
<protein>
    <recommendedName>
        <fullName evidence="8">Aspartate aminotransferase</fullName>
        <ecNumber evidence="8">2.6.1.1</ecNumber>
    </recommendedName>
</protein>
<comment type="subunit">
    <text evidence="3 8">Homodimer.</text>
</comment>
<evidence type="ECO:0000259" key="9">
    <source>
        <dbReference type="Pfam" id="PF00155"/>
    </source>
</evidence>
<dbReference type="CDD" id="cd00609">
    <property type="entry name" value="AAT_like"/>
    <property type="match status" value="1"/>
</dbReference>
<dbReference type="SUPFAM" id="SSF53383">
    <property type="entry name" value="PLP-dependent transferases"/>
    <property type="match status" value="2"/>
</dbReference>
<dbReference type="PANTHER" id="PTHR11879">
    <property type="entry name" value="ASPARTATE AMINOTRANSFERASE"/>
    <property type="match status" value="1"/>
</dbReference>
<evidence type="ECO:0000256" key="1">
    <source>
        <dbReference type="ARBA" id="ARBA00001933"/>
    </source>
</evidence>
<feature type="domain" description="Aminotransferase class I/classII large" evidence="9">
    <location>
        <begin position="34"/>
        <end position="252"/>
    </location>
</feature>
<dbReference type="GO" id="GO:0005739">
    <property type="term" value="C:mitochondrion"/>
    <property type="evidence" value="ECO:0007669"/>
    <property type="project" value="TreeGrafter"/>
</dbReference>
<evidence type="ECO:0000256" key="5">
    <source>
        <dbReference type="ARBA" id="ARBA00022679"/>
    </source>
</evidence>
<keyword evidence="11" id="KW-1185">Reference proteome</keyword>
<dbReference type="GO" id="GO:0006520">
    <property type="term" value="P:amino acid metabolic process"/>
    <property type="evidence" value="ECO:0007669"/>
    <property type="project" value="InterPro"/>
</dbReference>
<dbReference type="GO" id="GO:0030170">
    <property type="term" value="F:pyridoxal phosphate binding"/>
    <property type="evidence" value="ECO:0007669"/>
    <property type="project" value="InterPro"/>
</dbReference>
<dbReference type="PRINTS" id="PR00799">
    <property type="entry name" value="TRANSAMINASE"/>
</dbReference>
<organism evidence="10 11">
    <name type="scientific">Tetrabaena socialis</name>
    <dbReference type="NCBI Taxonomy" id="47790"/>
    <lineage>
        <taxon>Eukaryota</taxon>
        <taxon>Viridiplantae</taxon>
        <taxon>Chlorophyta</taxon>
        <taxon>core chlorophytes</taxon>
        <taxon>Chlorophyceae</taxon>
        <taxon>CS clade</taxon>
        <taxon>Chlamydomonadales</taxon>
        <taxon>Tetrabaenaceae</taxon>
        <taxon>Tetrabaena</taxon>
    </lineage>
</organism>
<dbReference type="PROSITE" id="PS00105">
    <property type="entry name" value="AA_TRANSFER_CLASS_1"/>
    <property type="match status" value="1"/>
</dbReference>
<evidence type="ECO:0000313" key="11">
    <source>
        <dbReference type="Proteomes" id="UP000236333"/>
    </source>
</evidence>
<dbReference type="Gene3D" id="3.40.640.10">
    <property type="entry name" value="Type I PLP-dependent aspartate aminotransferase-like (Major domain)"/>
    <property type="match status" value="1"/>
</dbReference>
<keyword evidence="6" id="KW-0663">Pyridoxal phosphate</keyword>
<reference evidence="10 11" key="1">
    <citation type="journal article" date="2017" name="Mol. Biol. Evol.">
        <title>The 4-celled Tetrabaena socialis nuclear genome reveals the essential components for genetic control of cell number at the origin of multicellularity in the volvocine lineage.</title>
        <authorList>
            <person name="Featherston J."/>
            <person name="Arakaki Y."/>
            <person name="Hanschen E.R."/>
            <person name="Ferris P.J."/>
            <person name="Michod R.E."/>
            <person name="Olson B.J.S.C."/>
            <person name="Nozaki H."/>
            <person name="Durand P.M."/>
        </authorList>
    </citation>
    <scope>NUCLEOTIDE SEQUENCE [LARGE SCALE GENOMIC DNA]</scope>
    <source>
        <strain evidence="10 11">NIES-571</strain>
    </source>
</reference>
<evidence type="ECO:0000256" key="2">
    <source>
        <dbReference type="ARBA" id="ARBA00007441"/>
    </source>
</evidence>
<dbReference type="PANTHER" id="PTHR11879:SF22">
    <property type="entry name" value="ASPARTATE AMINOTRANSFERASE, MITOCHONDRIAL"/>
    <property type="match status" value="1"/>
</dbReference>
<evidence type="ECO:0000256" key="4">
    <source>
        <dbReference type="ARBA" id="ARBA00022576"/>
    </source>
</evidence>
<dbReference type="InterPro" id="IPR015424">
    <property type="entry name" value="PyrdxlP-dep_Trfase"/>
</dbReference>